<dbReference type="STRING" id="1618578.UV74_C0011G0004"/>
<dbReference type="InterPro" id="IPR006342">
    <property type="entry name" value="FkbM_mtfrase"/>
</dbReference>
<dbReference type="Pfam" id="PF05050">
    <property type="entry name" value="Methyltransf_21"/>
    <property type="match status" value="1"/>
</dbReference>
<dbReference type="SUPFAM" id="SSF53335">
    <property type="entry name" value="S-adenosyl-L-methionine-dependent methyltransferases"/>
    <property type="match status" value="1"/>
</dbReference>
<proteinExistence type="predicted"/>
<dbReference type="EMBL" id="LCFQ01000011">
    <property type="protein sequence ID" value="KKS97635.1"/>
    <property type="molecule type" value="Genomic_DNA"/>
</dbReference>
<evidence type="ECO:0000313" key="2">
    <source>
        <dbReference type="EMBL" id="KKS97635.1"/>
    </source>
</evidence>
<reference evidence="2 3" key="1">
    <citation type="journal article" date="2015" name="Nature">
        <title>rRNA introns, odd ribosomes, and small enigmatic genomes across a large radiation of phyla.</title>
        <authorList>
            <person name="Brown C.T."/>
            <person name="Hug L.A."/>
            <person name="Thomas B.C."/>
            <person name="Sharon I."/>
            <person name="Castelle C.J."/>
            <person name="Singh A."/>
            <person name="Wilkins M.J."/>
            <person name="Williams K.H."/>
            <person name="Banfield J.F."/>
        </authorList>
    </citation>
    <scope>NUCLEOTIDE SEQUENCE [LARGE SCALE GENOMIC DNA]</scope>
</reference>
<evidence type="ECO:0000259" key="1">
    <source>
        <dbReference type="Pfam" id="PF05050"/>
    </source>
</evidence>
<evidence type="ECO:0000313" key="3">
    <source>
        <dbReference type="Proteomes" id="UP000034090"/>
    </source>
</evidence>
<dbReference type="Gene3D" id="3.40.50.150">
    <property type="entry name" value="Vaccinia Virus protein VP39"/>
    <property type="match status" value="1"/>
</dbReference>
<dbReference type="AlphaFoldDB" id="A0A0G1DII6"/>
<accession>A0A0G1DII6</accession>
<dbReference type="InterPro" id="IPR029044">
    <property type="entry name" value="Nucleotide-diphossugar_trans"/>
</dbReference>
<dbReference type="PANTHER" id="PTHR34203:SF15">
    <property type="entry name" value="SLL1173 PROTEIN"/>
    <property type="match status" value="1"/>
</dbReference>
<feature type="domain" description="Methyltransferase FkbM" evidence="1">
    <location>
        <begin position="279"/>
        <end position="407"/>
    </location>
</feature>
<dbReference type="PANTHER" id="PTHR34203">
    <property type="entry name" value="METHYLTRANSFERASE, FKBM FAMILY PROTEIN"/>
    <property type="match status" value="1"/>
</dbReference>
<dbReference type="SUPFAM" id="SSF53448">
    <property type="entry name" value="Nucleotide-diphospho-sugar transferases"/>
    <property type="match status" value="1"/>
</dbReference>
<dbReference type="InterPro" id="IPR029063">
    <property type="entry name" value="SAM-dependent_MTases_sf"/>
</dbReference>
<sequence length="650" mass="75401">MKGLTIGILSWKSQVTLKNTLTSYKESGLLDCADQVFIYFNEISIKDVEIANEYKIPYYGSGKNLGIAGGYREMLKIVNKPYYLFLENDWEILPENYHLVTSQLKESIKLLTKNANVVRFRSRSQPGEPLWSMQFKGKELSNPETLMDAIHWTANPEIDFSPYISSPFQNWYIAKAKYANWTNNPHMVKTVWAKKELVPHLAGDIEQAVAAWWPRTDFTVTQGQGLFTHGCTIMLRGVEICLHKKEQLSDHIRREKDFFEANILDYIRDNYPRQHTIVDAGANIGNHVAYFSNFLKYDSIYAFEPIPDNFKLLKLNSDKPNIKIFNKALSYKNETLKMAPNPVNMGASRVRRYGKVKVDAIAIDSLKLSDVTLLKIDVEDSEAYVIAGAKETINRSHPLILLEDKNGKYAKLLDGYILEKAWPKQYTYLYRFAKPYLIAIYSYTEGCDNYERTFPKVADGVEKVDCRLNWYPGHLYRWDKMPQHLDRNRVFIFTDSADVVFQKPFPALDPQKVYVANEGETFKESGIWRSLMRRYPEFAVLSDETDYNVGSFACGGYLMDNFIEFLQTHRKGSRRMSLEQLLFNLWLRQPDIWPRITEIPDLFCSVYANFKHNLASIKDGKVVNRNGEIFTVVHFNGSMKEKYKDILNKF</sequence>
<dbReference type="Proteomes" id="UP000034090">
    <property type="component" value="Unassembled WGS sequence"/>
</dbReference>
<protein>
    <recommendedName>
        <fullName evidence="1">Methyltransferase FkbM domain-containing protein</fullName>
    </recommendedName>
</protein>
<name>A0A0G1DII6_9BACT</name>
<comment type="caution">
    <text evidence="2">The sequence shown here is derived from an EMBL/GenBank/DDBJ whole genome shotgun (WGS) entry which is preliminary data.</text>
</comment>
<organism evidence="2 3">
    <name type="scientific">Candidatus Woesebacteria bacterium GW2011_GWB1_43_14</name>
    <dbReference type="NCBI Taxonomy" id="1618578"/>
    <lineage>
        <taxon>Bacteria</taxon>
        <taxon>Candidatus Woeseibacteriota</taxon>
    </lineage>
</organism>
<gene>
    <name evidence="2" type="ORF">UV74_C0011G0004</name>
</gene>
<dbReference type="NCBIfam" id="TIGR01444">
    <property type="entry name" value="fkbM_fam"/>
    <property type="match status" value="1"/>
</dbReference>
<dbReference type="InterPro" id="IPR052514">
    <property type="entry name" value="SAM-dependent_MTase"/>
</dbReference>